<proteinExistence type="predicted"/>
<accession>A0ABP3GAE3</accession>
<sequence>MNRPHQLTGKHSYKVGEAVTGIRAVIPTKNGREESGVVVYKRKAEYKDDPYKKTARA</sequence>
<protein>
    <submittedName>
        <fullName evidence="1">Uncharacterized protein</fullName>
    </submittedName>
</protein>
<dbReference type="RefSeq" id="WP_343800449.1">
    <property type="nucleotide sequence ID" value="NZ_BAAADJ010000052.1"/>
</dbReference>
<evidence type="ECO:0000313" key="1">
    <source>
        <dbReference type="EMBL" id="GAA0337587.1"/>
    </source>
</evidence>
<dbReference type="EMBL" id="BAAADJ010000052">
    <property type="protein sequence ID" value="GAA0337587.1"/>
    <property type="molecule type" value="Genomic_DNA"/>
</dbReference>
<organism evidence="1 2">
    <name type="scientific">Bacillus carboniphilus</name>
    <dbReference type="NCBI Taxonomy" id="86663"/>
    <lineage>
        <taxon>Bacteria</taxon>
        <taxon>Bacillati</taxon>
        <taxon>Bacillota</taxon>
        <taxon>Bacilli</taxon>
        <taxon>Bacillales</taxon>
        <taxon>Bacillaceae</taxon>
        <taxon>Bacillus</taxon>
    </lineage>
</organism>
<gene>
    <name evidence="1" type="ORF">GCM10008967_29810</name>
</gene>
<reference evidence="2" key="1">
    <citation type="journal article" date="2019" name="Int. J. Syst. Evol. Microbiol.">
        <title>The Global Catalogue of Microorganisms (GCM) 10K type strain sequencing project: providing services to taxonomists for standard genome sequencing and annotation.</title>
        <authorList>
            <consortium name="The Broad Institute Genomics Platform"/>
            <consortium name="The Broad Institute Genome Sequencing Center for Infectious Disease"/>
            <person name="Wu L."/>
            <person name="Ma J."/>
        </authorList>
    </citation>
    <scope>NUCLEOTIDE SEQUENCE [LARGE SCALE GENOMIC DNA]</scope>
    <source>
        <strain evidence="2">JCM 9731</strain>
    </source>
</reference>
<dbReference type="Proteomes" id="UP001500782">
    <property type="component" value="Unassembled WGS sequence"/>
</dbReference>
<comment type="caution">
    <text evidence="1">The sequence shown here is derived from an EMBL/GenBank/DDBJ whole genome shotgun (WGS) entry which is preliminary data.</text>
</comment>
<keyword evidence="2" id="KW-1185">Reference proteome</keyword>
<name>A0ABP3GAE3_9BACI</name>
<evidence type="ECO:0000313" key="2">
    <source>
        <dbReference type="Proteomes" id="UP001500782"/>
    </source>
</evidence>